<feature type="region of interest" description="Disordered" evidence="1">
    <location>
        <begin position="105"/>
        <end position="132"/>
    </location>
</feature>
<accession>A0A1W4WWX7</accession>
<dbReference type="KEGG" id="apln:108739140"/>
<reference evidence="3" key="1">
    <citation type="submission" date="2025-08" db="UniProtKB">
        <authorList>
            <consortium name="RefSeq"/>
        </authorList>
    </citation>
    <scope>IDENTIFICATION</scope>
    <source>
        <tissue evidence="3">Entire body</tissue>
    </source>
</reference>
<dbReference type="RefSeq" id="XP_018328386.1">
    <property type="nucleotide sequence ID" value="XM_018472884.1"/>
</dbReference>
<keyword evidence="2" id="KW-1185">Reference proteome</keyword>
<feature type="region of interest" description="Disordered" evidence="1">
    <location>
        <begin position="62"/>
        <end position="90"/>
    </location>
</feature>
<gene>
    <name evidence="3" type="primary">LOC108739140</name>
</gene>
<dbReference type="Proteomes" id="UP000192223">
    <property type="component" value="Unplaced"/>
</dbReference>
<feature type="compositionally biased region" description="Acidic residues" evidence="1">
    <location>
        <begin position="114"/>
        <end position="132"/>
    </location>
</feature>
<dbReference type="AlphaFoldDB" id="A0A1W4WWX7"/>
<sequence length="132" mass="15179">MKAEGGKSEAKLRPEAPVFVPKLVTATVEKNPVETILQHFANKEPQCSRYSKKSVRRYIGSYPNGPRPILGTNKLPFPRPILGRKENDDVKEEEEFIGREFRSLSRKMQKVKVEEEEEEKHDVENEPSDAEE</sequence>
<proteinExistence type="predicted"/>
<evidence type="ECO:0000256" key="1">
    <source>
        <dbReference type="SAM" id="MobiDB-lite"/>
    </source>
</evidence>
<evidence type="ECO:0000313" key="3">
    <source>
        <dbReference type="RefSeq" id="XP_018328386.1"/>
    </source>
</evidence>
<organism evidence="2 3">
    <name type="scientific">Agrilus planipennis</name>
    <name type="common">Emerald ash borer</name>
    <name type="synonym">Agrilus marcopoli</name>
    <dbReference type="NCBI Taxonomy" id="224129"/>
    <lineage>
        <taxon>Eukaryota</taxon>
        <taxon>Metazoa</taxon>
        <taxon>Ecdysozoa</taxon>
        <taxon>Arthropoda</taxon>
        <taxon>Hexapoda</taxon>
        <taxon>Insecta</taxon>
        <taxon>Pterygota</taxon>
        <taxon>Neoptera</taxon>
        <taxon>Endopterygota</taxon>
        <taxon>Coleoptera</taxon>
        <taxon>Polyphaga</taxon>
        <taxon>Elateriformia</taxon>
        <taxon>Buprestoidea</taxon>
        <taxon>Buprestidae</taxon>
        <taxon>Agrilinae</taxon>
        <taxon>Agrilus</taxon>
    </lineage>
</organism>
<name>A0A1W4WWX7_AGRPL</name>
<dbReference type="InParanoid" id="A0A1W4WWX7"/>
<dbReference type="GeneID" id="108739140"/>
<evidence type="ECO:0000313" key="2">
    <source>
        <dbReference type="Proteomes" id="UP000192223"/>
    </source>
</evidence>
<protein>
    <submittedName>
        <fullName evidence="3">Uncharacterized protein LOC108739140</fullName>
    </submittedName>
</protein>
<dbReference type="OrthoDB" id="6704038at2759"/>